<feature type="domain" description="Cadherin" evidence="3">
    <location>
        <begin position="812"/>
        <end position="910"/>
    </location>
</feature>
<gene>
    <name evidence="4" type="ORF">GCM10009862_24500</name>
</gene>
<evidence type="ECO:0000256" key="2">
    <source>
        <dbReference type="SAM" id="Phobius"/>
    </source>
</evidence>
<dbReference type="InterPro" id="IPR002126">
    <property type="entry name" value="Cadherin-like_dom"/>
</dbReference>
<evidence type="ECO:0000259" key="3">
    <source>
        <dbReference type="PROSITE" id="PS50268"/>
    </source>
</evidence>
<name>A0ABP6BSM1_9MICO</name>
<protein>
    <recommendedName>
        <fullName evidence="3">Cadherin domain-containing protein</fullName>
    </recommendedName>
</protein>
<keyword evidence="2" id="KW-0472">Membrane</keyword>
<keyword evidence="2" id="KW-0812">Transmembrane</keyword>
<evidence type="ECO:0000313" key="5">
    <source>
        <dbReference type="Proteomes" id="UP001500274"/>
    </source>
</evidence>
<feature type="region of interest" description="Disordered" evidence="1">
    <location>
        <begin position="1989"/>
        <end position="2013"/>
    </location>
</feature>
<dbReference type="EMBL" id="BAAARI010000015">
    <property type="protein sequence ID" value="GAA2584525.1"/>
    <property type="molecule type" value="Genomic_DNA"/>
</dbReference>
<reference evidence="5" key="1">
    <citation type="journal article" date="2019" name="Int. J. Syst. Evol. Microbiol.">
        <title>The Global Catalogue of Microorganisms (GCM) 10K type strain sequencing project: providing services to taxonomists for standard genome sequencing and annotation.</title>
        <authorList>
            <consortium name="The Broad Institute Genomics Platform"/>
            <consortium name="The Broad Institute Genome Sequencing Center for Infectious Disease"/>
            <person name="Wu L."/>
            <person name="Ma J."/>
        </authorList>
    </citation>
    <scope>NUCLEOTIDE SEQUENCE [LARGE SCALE GENOMIC DNA]</scope>
    <source>
        <strain evidence="5">JCM 16365</strain>
    </source>
</reference>
<dbReference type="PROSITE" id="PS50268">
    <property type="entry name" value="CADHERIN_2"/>
    <property type="match status" value="1"/>
</dbReference>
<dbReference type="Pfam" id="PF17963">
    <property type="entry name" value="Big_9"/>
    <property type="match status" value="4"/>
</dbReference>
<keyword evidence="5" id="KW-1185">Reference proteome</keyword>
<dbReference type="RefSeq" id="WP_344229891.1">
    <property type="nucleotide sequence ID" value="NZ_BAAARI010000015.1"/>
</dbReference>
<comment type="caution">
    <text evidence="4">The sequence shown here is derived from an EMBL/GenBank/DDBJ whole genome shotgun (WGS) entry which is preliminary data.</text>
</comment>
<keyword evidence="2" id="KW-1133">Transmembrane helix</keyword>
<proteinExistence type="predicted"/>
<dbReference type="Proteomes" id="UP001500274">
    <property type="component" value="Unassembled WGS sequence"/>
</dbReference>
<accession>A0ABP6BSM1</accession>
<organism evidence="4 5">
    <name type="scientific">Microbacterium binotii</name>
    <dbReference type="NCBI Taxonomy" id="462710"/>
    <lineage>
        <taxon>Bacteria</taxon>
        <taxon>Bacillati</taxon>
        <taxon>Actinomycetota</taxon>
        <taxon>Actinomycetes</taxon>
        <taxon>Micrococcales</taxon>
        <taxon>Microbacteriaceae</taxon>
        <taxon>Microbacterium</taxon>
    </lineage>
</organism>
<feature type="transmembrane region" description="Helical" evidence="2">
    <location>
        <begin position="15"/>
        <end position="38"/>
    </location>
</feature>
<sequence length="2013" mass="208256">MAEAPRTPLADRRGWIIGGSVAAVLAIVTTLAVVWPGFDAQQTPPDDGTIWAMQSGEGRRYARVNTTVGEIDTVKQVENPSALVQNANRLLVYAEGDTRFADVDMAMPADLNADAEDAFQNTPPGTVDVVSTGDTIAYRTDNGAVFAGSLASPSSTVPIDPYAQTQVAEGEERPVFVADSVAVGVDGIVYAYSSEEARVLRADARTGTIEGSDAVADAPASATLSAVGTTWALLEPDSGRLWLRGRDQPLDTGTIGGVLQKSGSARDEVYIADTTGLVSVPLDGSGPERVVDAAQGTPAAPAEAKGVVYAAWLPNSQAQGTLWTSDAGQSDLDYAGGSLGDDVAPEFLSNGSRMILNETRSGWVWTLPNGALVPSSQQWDSDQDVPTQQQEDIQAERVIDPKPPVAVDDAFGVRAGRSAVLPVLLNDHDPNEDVLSIVAASVEGLDPAFGTVTISNEEQELVVRLSPGATGSATFRYRITDGTTTDGLTSQPATVTLTVSDPGQNSAPVWCGVEACLATWPSPQVVPGGTVSVNVLEGWVDPDGDPIYISSAVNQSGIGSVALDPQGTITFQHPNPNQTDAQSVTILVTVTDARGLSTEKPLEIAITPSPQLTAASFAAVGTIGAPTTIDVRPHVTGVNGAITMRSANSITDAAAQISVNGVAGTFVFTAANPGSYLVQYTVADALAEATGTVRVTIVDPAATQISTPPLTAFVRPGEDATIDVISPVSNPAGLVLLASDVVVAPDPSASLSVDLVGQSMLRVAGSTDNAQPGTLGVVTYTVSDGTGNGITTTTGETTVVLLPSPTAEPPIAVDDAVTVRAGAQIDIPVLDNDTAPAGAQFAIDPSTITNESNTGLAFATGRLLRYLAPSEPGTYTLGYTIYRMGFPDMTDTAKVTVTVLPEDSNAAPVPRTLVGRVLSGATVSIPFDRYAIDPDGDAVTLDRITAQPDRGSAAISPEGDAIIYTSSPGDKGQVSFTYQVRDTFGAVGVGEVRVGVLDAESNPAPVTYSDYVQVQAGADSEAVVRPADNDLDPSGTALEVIDVRPNADVGSEEYRAMDAMMQGVEDSEVRLKAGTQLGTYSFAYTVRNAQGDTAIGLIVLKVVRDPVPDYPSVRDTTLTVETREDFPDGVDVLSGKVSWNAGDVGTLKLSLWGDPDGVSVDGRKISGRLPDKTELIPFQVTGTAFDGSEVTSYGFLKVPGTKDLQLSLRSSATSVQVDERGTVDVDLSRAVALPPNAEIEIDGSRVAAGGGRAEATCALVSGTTVRYSAGAGAPWTDSCVVPVRLVGQDTYTYLTIRVDVIAEDPQPELRAASLTVSPGSSATFELRDMTTWAGTEDWGALRYAVSYAGDQFTVEASGSQVTVTARDAARPGRQEPVTVTLPSHRDVRPATLALQVGPAPSTLPKGATLTQSCSQSSGNGCTINVIGQGGEINPLPGTPLKLVAVGGAAGGSCTGVSFGVASSTAIQANWSPDADGTRCTVGFTVEDAQGRQSAGDRNGQVTLDLQGYPKAPNSVTQVGFGDRTITLRVDPGAAGNAYPALQGFHILQGGQQVTTCSAAGVCEPFQVASNGDRRTYEARAFNTVGESRTGVTVQAWAYRQPAVGNISAEPVYDRGRTTTDAGAVRIRIQNVDPEVRTYTVTGAGNDVPRSGGDVTELTVTMPVGQATITVTANSANSAPDGSGSVGQTKNAGVQVAGLPRTDGVGIAAEQKNALVVTGPNVDMNGSSRGREIIYVAYRAGFGDFSCDVDDNGQNLQARVNGQTSTSTTISGLQENQKYTVGACVSNGFGAAKSATAEGWAWDQAGAPVPQNPTYSIPNGWGNGDGTYLVRSVDVPNANGFDTVYLGHQGESTQWQQPAMGQEGSMQVKYCVRGSDLSRCGQPAAIKPADPTRAKQVDVGNARITQCVVGSELKATIDQQPGAVGKLVIDATTPKYYSDGAFGGLFPQEIPPGDDRMIVPNGTTRATAKATFTFTDAAAGYGDISFNLDTGRGGCSGTQTPPPSDPDTPPSNGG</sequence>
<evidence type="ECO:0000313" key="4">
    <source>
        <dbReference type="EMBL" id="GAA2584525.1"/>
    </source>
</evidence>
<dbReference type="Gene3D" id="2.60.40.3440">
    <property type="match status" value="2"/>
</dbReference>
<feature type="compositionally biased region" description="Pro residues" evidence="1">
    <location>
        <begin position="1999"/>
        <end position="2013"/>
    </location>
</feature>
<evidence type="ECO:0000256" key="1">
    <source>
        <dbReference type="SAM" id="MobiDB-lite"/>
    </source>
</evidence>